<feature type="DNA-binding region" description="H-T-H motif" evidence="4">
    <location>
        <begin position="27"/>
        <end position="46"/>
    </location>
</feature>
<evidence type="ECO:0000256" key="2">
    <source>
        <dbReference type="ARBA" id="ARBA00023125"/>
    </source>
</evidence>
<evidence type="ECO:0000313" key="8">
    <source>
        <dbReference type="Proteomes" id="UP000540423"/>
    </source>
</evidence>
<dbReference type="SUPFAM" id="SSF48498">
    <property type="entry name" value="Tetracyclin repressor-like, C-terminal domain"/>
    <property type="match status" value="1"/>
</dbReference>
<evidence type="ECO:0000256" key="4">
    <source>
        <dbReference type="PROSITE-ProRule" id="PRU00335"/>
    </source>
</evidence>
<dbReference type="PRINTS" id="PR00455">
    <property type="entry name" value="HTHTETR"/>
</dbReference>
<evidence type="ECO:0000313" key="7">
    <source>
        <dbReference type="EMBL" id="MBB6437633.1"/>
    </source>
</evidence>
<proteinExistence type="predicted"/>
<evidence type="ECO:0000259" key="6">
    <source>
        <dbReference type="PROSITE" id="PS50977"/>
    </source>
</evidence>
<dbReference type="SUPFAM" id="SSF46689">
    <property type="entry name" value="Homeodomain-like"/>
    <property type="match status" value="1"/>
</dbReference>
<dbReference type="AlphaFoldDB" id="A0A7X0HK44"/>
<feature type="region of interest" description="Disordered" evidence="5">
    <location>
        <begin position="207"/>
        <end position="226"/>
    </location>
</feature>
<comment type="caution">
    <text evidence="7">The sequence shown here is derived from an EMBL/GenBank/DDBJ whole genome shotgun (WGS) entry which is preliminary data.</text>
</comment>
<dbReference type="PROSITE" id="PS50977">
    <property type="entry name" value="HTH_TETR_2"/>
    <property type="match status" value="1"/>
</dbReference>
<dbReference type="PANTHER" id="PTHR47506:SF6">
    <property type="entry name" value="HTH-TYPE TRANSCRIPTIONAL REPRESSOR NEMR"/>
    <property type="match status" value="1"/>
</dbReference>
<dbReference type="InterPro" id="IPR009057">
    <property type="entry name" value="Homeodomain-like_sf"/>
</dbReference>
<dbReference type="Proteomes" id="UP000540423">
    <property type="component" value="Unassembled WGS sequence"/>
</dbReference>
<dbReference type="RefSeq" id="WP_185033093.1">
    <property type="nucleotide sequence ID" value="NZ_BNBN01000013.1"/>
</dbReference>
<keyword evidence="8" id="KW-1185">Reference proteome</keyword>
<dbReference type="Pfam" id="PF00440">
    <property type="entry name" value="TetR_N"/>
    <property type="match status" value="1"/>
</dbReference>
<accession>A0A7X0HK44</accession>
<keyword evidence="3" id="KW-0804">Transcription</keyword>
<organism evidence="7 8">
    <name type="scientific">Streptomyces candidus</name>
    <dbReference type="NCBI Taxonomy" id="67283"/>
    <lineage>
        <taxon>Bacteria</taxon>
        <taxon>Bacillati</taxon>
        <taxon>Actinomycetota</taxon>
        <taxon>Actinomycetes</taxon>
        <taxon>Kitasatosporales</taxon>
        <taxon>Streptomycetaceae</taxon>
        <taxon>Streptomyces</taxon>
    </lineage>
</organism>
<dbReference type="GO" id="GO:0003677">
    <property type="term" value="F:DNA binding"/>
    <property type="evidence" value="ECO:0007669"/>
    <property type="project" value="UniProtKB-UniRule"/>
</dbReference>
<evidence type="ECO:0000256" key="5">
    <source>
        <dbReference type="SAM" id="MobiDB-lite"/>
    </source>
</evidence>
<feature type="domain" description="HTH tetR-type" evidence="6">
    <location>
        <begin position="4"/>
        <end position="64"/>
    </location>
</feature>
<keyword evidence="1" id="KW-0805">Transcription regulation</keyword>
<evidence type="ECO:0000256" key="1">
    <source>
        <dbReference type="ARBA" id="ARBA00023015"/>
    </source>
</evidence>
<reference evidence="7 8" key="1">
    <citation type="submission" date="2020-08" db="EMBL/GenBank/DDBJ databases">
        <title>Genomic Encyclopedia of Type Strains, Phase IV (KMG-IV): sequencing the most valuable type-strain genomes for metagenomic binning, comparative biology and taxonomic classification.</title>
        <authorList>
            <person name="Goeker M."/>
        </authorList>
    </citation>
    <scope>NUCLEOTIDE SEQUENCE [LARGE SCALE GENOMIC DNA]</scope>
    <source>
        <strain evidence="7 8">DSM 40141</strain>
    </source>
</reference>
<dbReference type="InterPro" id="IPR036271">
    <property type="entry name" value="Tet_transcr_reg_TetR-rel_C_sf"/>
</dbReference>
<dbReference type="InterPro" id="IPR001647">
    <property type="entry name" value="HTH_TetR"/>
</dbReference>
<name>A0A7X0HK44_9ACTN</name>
<dbReference type="Gene3D" id="1.10.357.10">
    <property type="entry name" value="Tetracycline Repressor, domain 2"/>
    <property type="match status" value="1"/>
</dbReference>
<dbReference type="EMBL" id="JACHEM010000010">
    <property type="protein sequence ID" value="MBB6437633.1"/>
    <property type="molecule type" value="Genomic_DNA"/>
</dbReference>
<protein>
    <submittedName>
        <fullName evidence="7">AcrR family transcriptional regulator</fullName>
    </submittedName>
</protein>
<sequence>MSATETREKLLAGALRTLSEQGIAKTSARSIATAAGVNQALVFYHFGSVDELLAAACRYGAEQRVAHYRLRLAAITTLAELLEFGRVMHEEEKRGGHVAFLGQLLAGAQTQPRLAPATAAGLDLWIEEIEKVLGRVLEHSPIAEFTDPAGLARAVAAAFIGLELYEGVDEVGAASALDALEQLAGLVGVLEDLGPVAQHAVRLGLRKAKRGHTPSDRRIPSRDPAR</sequence>
<keyword evidence="2 4" id="KW-0238">DNA-binding</keyword>
<gene>
    <name evidence="7" type="ORF">HNQ79_004134</name>
</gene>
<evidence type="ECO:0000256" key="3">
    <source>
        <dbReference type="ARBA" id="ARBA00023163"/>
    </source>
</evidence>
<feature type="compositionally biased region" description="Basic and acidic residues" evidence="5">
    <location>
        <begin position="213"/>
        <end position="226"/>
    </location>
</feature>
<dbReference type="PANTHER" id="PTHR47506">
    <property type="entry name" value="TRANSCRIPTIONAL REGULATORY PROTEIN"/>
    <property type="match status" value="1"/>
</dbReference>